<dbReference type="AlphaFoldDB" id="A0AAE1A6P5"/>
<comment type="caution">
    <text evidence="1">The sequence shown here is derived from an EMBL/GenBank/DDBJ whole genome shotgun (WGS) entry which is preliminary data.</text>
</comment>
<dbReference type="EMBL" id="JAWDGP010002526">
    <property type="protein sequence ID" value="KAK3782225.1"/>
    <property type="molecule type" value="Genomic_DNA"/>
</dbReference>
<sequence length="42" mass="5015">MKDTHTHNLPVSLITRRNYKSHEDELQACIQYSRCAHNSRLF</sequence>
<protein>
    <submittedName>
        <fullName evidence="1">Uncharacterized protein</fullName>
    </submittedName>
</protein>
<keyword evidence="2" id="KW-1185">Reference proteome</keyword>
<reference evidence="1" key="1">
    <citation type="journal article" date="2023" name="G3 (Bethesda)">
        <title>A reference genome for the long-term kleptoplast-retaining sea slug Elysia crispata morphotype clarki.</title>
        <authorList>
            <person name="Eastman K.E."/>
            <person name="Pendleton A.L."/>
            <person name="Shaikh M.A."/>
            <person name="Suttiyut T."/>
            <person name="Ogas R."/>
            <person name="Tomko P."/>
            <person name="Gavelis G."/>
            <person name="Widhalm J.R."/>
            <person name="Wisecaver J.H."/>
        </authorList>
    </citation>
    <scope>NUCLEOTIDE SEQUENCE</scope>
    <source>
        <strain evidence="1">ECLA1</strain>
    </source>
</reference>
<gene>
    <name evidence="1" type="ORF">RRG08_018591</name>
</gene>
<evidence type="ECO:0000313" key="2">
    <source>
        <dbReference type="Proteomes" id="UP001283361"/>
    </source>
</evidence>
<organism evidence="1 2">
    <name type="scientific">Elysia crispata</name>
    <name type="common">lettuce slug</name>
    <dbReference type="NCBI Taxonomy" id="231223"/>
    <lineage>
        <taxon>Eukaryota</taxon>
        <taxon>Metazoa</taxon>
        <taxon>Spiralia</taxon>
        <taxon>Lophotrochozoa</taxon>
        <taxon>Mollusca</taxon>
        <taxon>Gastropoda</taxon>
        <taxon>Heterobranchia</taxon>
        <taxon>Euthyneura</taxon>
        <taxon>Panpulmonata</taxon>
        <taxon>Sacoglossa</taxon>
        <taxon>Placobranchoidea</taxon>
        <taxon>Plakobranchidae</taxon>
        <taxon>Elysia</taxon>
    </lineage>
</organism>
<proteinExistence type="predicted"/>
<accession>A0AAE1A6P5</accession>
<name>A0AAE1A6P5_9GAST</name>
<evidence type="ECO:0000313" key="1">
    <source>
        <dbReference type="EMBL" id="KAK3782225.1"/>
    </source>
</evidence>
<dbReference type="Proteomes" id="UP001283361">
    <property type="component" value="Unassembled WGS sequence"/>
</dbReference>